<dbReference type="InterPro" id="IPR003762">
    <property type="entry name" value="Lara_isomerase"/>
</dbReference>
<dbReference type="Pfam" id="PF11762">
    <property type="entry name" value="Arabinose_Iso_C"/>
    <property type="match status" value="1"/>
</dbReference>
<dbReference type="InterPro" id="IPR024664">
    <property type="entry name" value="Ara_Isoase_C"/>
</dbReference>
<dbReference type="PANTHER" id="PTHR38464">
    <property type="entry name" value="L-ARABINOSE ISOMERASE"/>
    <property type="match status" value="1"/>
</dbReference>
<protein>
    <recommendedName>
        <fullName evidence="1">L-arabinose isomerase C-terminal domain-containing protein</fullName>
    </recommendedName>
</protein>
<gene>
    <name evidence="2" type="ORF">HGO97_020195</name>
</gene>
<dbReference type="PANTHER" id="PTHR38464:SF1">
    <property type="entry name" value="L-ARABINOSE ISOMERASE"/>
    <property type="match status" value="1"/>
</dbReference>
<keyword evidence="3" id="KW-1185">Reference proteome</keyword>
<evidence type="ECO:0000313" key="2">
    <source>
        <dbReference type="EMBL" id="MBU3878126.1"/>
    </source>
</evidence>
<feature type="domain" description="L-arabinose isomerase C-terminal" evidence="1">
    <location>
        <begin position="329"/>
        <end position="465"/>
    </location>
</feature>
<evidence type="ECO:0000313" key="3">
    <source>
        <dbReference type="Proteomes" id="UP000723714"/>
    </source>
</evidence>
<comment type="caution">
    <text evidence="2">The sequence shown here is derived from an EMBL/GenBank/DDBJ whole genome shotgun (WGS) entry which is preliminary data.</text>
</comment>
<accession>A0ABS6DAK8</accession>
<reference evidence="2 3" key="1">
    <citation type="submission" date="2021-06" db="EMBL/GenBank/DDBJ databases">
        <title>Faecalicatena sp. nov. isolated from porcine feces.</title>
        <authorList>
            <person name="Oh B.S."/>
            <person name="Lee J.H."/>
        </authorList>
    </citation>
    <scope>NUCLEOTIDE SEQUENCE [LARGE SCALE GENOMIC DNA]</scope>
    <source>
        <strain evidence="2 3">AGMB00832</strain>
    </source>
</reference>
<evidence type="ECO:0000259" key="1">
    <source>
        <dbReference type="Pfam" id="PF11762"/>
    </source>
</evidence>
<proteinExistence type="predicted"/>
<sequence length="475" mass="52612">MNKEKPVVGFMAVGLEPYWGQFAGMREKCEHHHEIMKGKFAPELVQIEDAGIIDSEELARKAGENFAEKRVDIVFCQMLTYAASVYIAPVVRNLDVPVILLNVQYKKSLDYENVKGIGDWLGEGITCAGIPEATAVLKKLGRKYAIITGHMEGDQTVEKEMNLWCSAVRIKKILSTKNLGLFGRSYAGMMDLCVDETEIFKKFGTYIHHLDWQEIIQTGEEVEEERIVRRMEQMKDLFEVNDDISDEDLHYIAQTAEGCFELVERYSLSSCATHYEFDAPKEQRDLVAALNPAMTVLMTEGIAGAPEGDIKAALAMLILKETAGNAMTAELYSMDFNDDTCLIGHSGACDANISKEKAVLKMSGVLHGKKGKGYVAQFYPDPGPVTMLALTDGPDGNYRLVAAEGMGVKGPILELGDTNLRVKFPKPLRAFVNEWSIEGPTHHGVLAKGLHIKALRCIAAVLDIELKIITEETVE</sequence>
<organism evidence="2 3">
    <name type="scientific">Faecalicatena faecalis</name>
    <dbReference type="NCBI Taxonomy" id="2726362"/>
    <lineage>
        <taxon>Bacteria</taxon>
        <taxon>Bacillati</taxon>
        <taxon>Bacillota</taxon>
        <taxon>Clostridia</taxon>
        <taxon>Lachnospirales</taxon>
        <taxon>Lachnospiraceae</taxon>
        <taxon>Faecalicatena</taxon>
    </lineage>
</organism>
<name>A0ABS6DAK8_9FIRM</name>
<dbReference type="EMBL" id="JABACJ020000028">
    <property type="protein sequence ID" value="MBU3878126.1"/>
    <property type="molecule type" value="Genomic_DNA"/>
</dbReference>
<dbReference type="Proteomes" id="UP000723714">
    <property type="component" value="Unassembled WGS sequence"/>
</dbReference>
<dbReference type="RefSeq" id="WP_216244706.1">
    <property type="nucleotide sequence ID" value="NZ_JABACJ020000028.1"/>
</dbReference>